<feature type="region of interest" description="Disordered" evidence="15">
    <location>
        <begin position="2107"/>
        <end position="2130"/>
    </location>
</feature>
<dbReference type="SUPFAM" id="SSF49723">
    <property type="entry name" value="Lipase/lipooxygenase domain (PLAT/LH2 domain)"/>
    <property type="match status" value="1"/>
</dbReference>
<feature type="transmembrane region" description="Helical" evidence="16">
    <location>
        <begin position="2903"/>
        <end position="2927"/>
    </location>
</feature>
<keyword evidence="11" id="KW-0325">Glycoprotein</keyword>
<evidence type="ECO:0000256" key="6">
    <source>
        <dbReference type="ARBA" id="ARBA00022737"/>
    </source>
</evidence>
<dbReference type="PROSITE" id="PS50093">
    <property type="entry name" value="PKD"/>
    <property type="match status" value="5"/>
</dbReference>
<dbReference type="InterPro" id="IPR003915">
    <property type="entry name" value="PKD_2"/>
</dbReference>
<dbReference type="GO" id="GO:0005261">
    <property type="term" value="F:monoatomic cation channel activity"/>
    <property type="evidence" value="ECO:0007669"/>
    <property type="project" value="TreeGrafter"/>
</dbReference>
<dbReference type="SMART" id="SM00303">
    <property type="entry name" value="GPS"/>
    <property type="match status" value="1"/>
</dbReference>
<dbReference type="Pfam" id="PF13385">
    <property type="entry name" value="Laminin_G_3"/>
    <property type="match status" value="1"/>
</dbReference>
<feature type="region of interest" description="Disordered" evidence="15">
    <location>
        <begin position="3820"/>
        <end position="3872"/>
    </location>
</feature>
<keyword evidence="5 16" id="KW-0812">Transmembrane</keyword>
<dbReference type="GO" id="GO:0005929">
    <property type="term" value="C:cilium"/>
    <property type="evidence" value="ECO:0007669"/>
    <property type="project" value="UniProtKB-SubCell"/>
</dbReference>
<evidence type="ECO:0000259" key="17">
    <source>
        <dbReference type="PROSITE" id="PS50093"/>
    </source>
</evidence>
<dbReference type="InterPro" id="IPR000601">
    <property type="entry name" value="PKD_dom"/>
</dbReference>
<feature type="domain" description="REJ" evidence="20">
    <location>
        <begin position="1585"/>
        <end position="2360"/>
    </location>
</feature>
<feature type="domain" description="PLAT" evidence="18">
    <location>
        <begin position="2701"/>
        <end position="2818"/>
    </location>
</feature>
<dbReference type="Pfam" id="PF01825">
    <property type="entry name" value="GPS"/>
    <property type="match status" value="1"/>
</dbReference>
<dbReference type="SMART" id="SM00308">
    <property type="entry name" value="LH2"/>
    <property type="match status" value="1"/>
</dbReference>
<comment type="similarity">
    <text evidence="3">Belongs to the polycystin family.</text>
</comment>
<keyword evidence="7 16" id="KW-1133">Transmembrane helix</keyword>
<evidence type="ECO:0000256" key="3">
    <source>
        <dbReference type="ARBA" id="ARBA00007200"/>
    </source>
</evidence>
<evidence type="ECO:0000256" key="12">
    <source>
        <dbReference type="ARBA" id="ARBA00023273"/>
    </source>
</evidence>
<evidence type="ECO:0000259" key="20">
    <source>
        <dbReference type="PROSITE" id="PS51111"/>
    </source>
</evidence>
<sequence>MSLKIAKNHSFLFASFVKSTSLLSTSSSLIAYYHFCEFQVLPKAVYPFNNKTVANDVSSSKGVGFVEGTEFSPGIHGEEQGSIEVQGREDSYIELRKDAGNLNIKKSITILLYVYPLGGSGPIVNYKKDGHGVQIYEESSSDRTLATRVNSRNLGRTSVIKKTGVLTRNEWHYVGMTYDYDSGLVTLWHNDQEMASENIGSTKIATQFDVRIGARQKSTHDYFKGRVACLQFYSTALTQRQIEKARIACKPFEPVSRINLVVHHKSKYIEVNENISMAVLNDKKTKFGEYLYDLGDGSPTVTSDRDVIHYRYSTYGHFLVKAIIFSRCRNETLVVRATVTVERPLELLGNLNLSCDPVPFPSALVAVLSLDRGTDFKCYWNFSDGHVSETDFADQGLMHKLNYKFKAAGTYTLNVSCVNRLSRANVSSLVFVQVPITGLVIEKITPKTYRSEFLVTWRVQSGSDIHYSARFEKKELRIFQGQNESRGWAWIRREDHVSVGLFGFIVTANNKVSAVLQASETIRIEREVQPFVPVVYHSDRNIEVNETVILSMTKINEENAANPCYSIDLGDGRNPLNTREIMMNISYPTYGDFLVTINASNNVSFFIATILIKVHKPVLLIKDLSLTTEPTIFLQTTVISVYILRASDVICTASFNEISNYSKEFDLRAQSAWDPVKNLMNANVLKVQFFIKHNYTKVGVYTVTVICRNRLSEKTATIAVIIQKPITSARLIPIKPIILGKPINISFEITSGTNTSFAIDFNEYRFRRNMTGLSTFHILDQNVYKFAGMHEYTVAVWNLVTSPISIQGHVIVEIPIQSLAVYVIGNPRDIEVNESVRIAANLKKGSNPEFLFDFNDGSEPMVTQRHVVDYKFNPHSHYVVNVTARNNVSQETSLLIINVIKPVLVLRGVSLRTAPTAVNDAAKLLLYLREGSDFFCHWQFGDGSSLNSSYHDLSFYADGKTAETGAFQNLTFNVEHRYSFAGIFAVTARCQNRLSSEVASAEIVIQTLVEGLRIPIIPAQVVGREFQVSWSISSGTNATFQVIFKGGEINSIHTSESEGYARVVVNTSGEYFIQVMTHNLVTPIQTRSAIILAEVSVTNITVNVTFESRELEIEQIATFTVQLGAGTSPIFLFDFGDGNKLSNTLGKILYTYAYKDIYLTQPNISYQVCVSAYNNVSSVVTIVNVTVHRPVLHLHKVELSTLPSNVSENARIVLLIDQGSDYFCDCDFGDRSVPHRLNLPSKVFLGAARTPVENFNNQSYQIDHVYKQSGKYYLFVECKNRLSYGRRTREITIQKPIKDLKISNLRPRQFNETFFISWQITTGTDVNFRVHFGNLSSKELGGSRNVTITSSEYKTAGVFQVVVEAWNLVSKAVAKTSLIIQHLVSIQEAFARLPQQGGSHSGQGFHSDKFPAGRDITFQIFARGTDLSYQWQIDEEKIFGQATRIQHRFHRVGVHTVTVLVRNMVSEAHVNISVVIHYAIEDPVLQMNSPQKVNQEIIFYISAKQLGTNSCFSVDFGDGTRSLFGHPGCKARNSTSSVIVKSPVESVKFEHVYNQVGQYVVFLNASNEVSFVSLSKDVEVVYASCASPYVEIENLGETSSTAPTSLRSDPFVVHSLIRLDCERSNKVKFSWRLLLLDKNGVQSKHKGNIILNERELNIPKKTLQYGVYEIQFTVQMAIPETDKFRGTAIGYLKIVPSPLIAKIDGGNLISRGFGKKIKIDASPSKDPDVENGQDSGLSYTWLCRSIHTQFQQNLYANLNLRTPYDTTGQPAITGTVHSKGCYGDGEFVLAGRDTWLTLDTSRMMENETYVVFVVITKGGRTAHQYQVLEVIQGDPPVSKLECKQNCGEKICPSKRFSLVGTCFEGCIGRLIYEWQVYKKIGNDSIKTWELQQDIAQSLAEVKDLAGPIFTLPKDVLEGASEYLIRLRGRRARGVNGKTESVYVTNEVPQGGACLGWPPSGYALVTKFRIWCEGWKDPDMPLSYQFYYKNDEGKLVLFYFGLNNFTHSELPLGNPMQNYTLEIIVKVLDFYKGEAKYSFLLQARIYCDFFQLLCRVNSVEPKIEGDQLDNMLANMTSGENSQLSNLVNVGDSQAALRMVGAINSLLNAQSTKTPSGNDSEREGARKEKRKEVRTSVIKAAASLPVTSLEGLQQSADTIASASMFTDETSTTAMNASTEAFERMSALLKSRSDDFAGYDAVVSSAESLLSGMGQVLNAAGSSVDIKPKEMNATKAPPTCGPYHFDCREVDSEFPGNSTDDENVELDEESAKSRDAANAIVGMLGTVSGSVLENKLPGEQPSVISTAKLNMAVERVDPDSPDGSSIGDGASGFKTPSLGKLFGKTGSDLDGPVDKEMAAINDNPYTWDKGSSSITGKVVSLSLKSKGEKLSVSNLDEDEPIDVFIPRDSPVSPPDEFIYNCSVHKGRRTHKLLVDKNGTAVNVEVRIIGLSRQFVVYVRRGKAPTTTEFDWRAVSPNITEEERLSLTISEESTNSTDQDPTSFSALLNSTLNETIALQKNITNGNSSSPRYFKDNLLDSSLTLFLSQKRLYVGPYFISIYFSSPSSLGGQRNPTECKDDDLSITYTLRTFKSKCLYWNEKFQKWKSDGCQVGNLTNVTRTHCRCTHLTAFGSIMDVAPNPVDYSAVLAGFSSMFETGNVVVFFFIIAMFLTYVLVLVWARRADKRDMQQVGATPIPSNVSNATYHYELTFYTGQRSGAGTTAQVSCLLFGERGDSGICILKDENRPTFQKGSANSFVISVAQSLGPITFLKVWHDNHGVSPAWFLKRVLVRDILSGAVTILICERWFALDEDDGEITRELTPAGEKDLTSFSRLFNSKLYKDFTDAHLWFSVILKPCRSKFTRSQRTSCCLCLLCTAMVSSAMFYGQTASGGSGGSLVLGPIEVNLVSIMIGIQCSLVIIPVNVAIVTIFKSVKPRRTEKTDEETEKQSSSSSDEKNCVLEVEISDIDETKKGAGKKAPPNEEVHLNSIDCSEDDSCSVDNGDLVMVNKPGKNSGGKMDFFRNRRDGGHKYVVQIDSLDQLSSDVPDKTSGNSVAERKDTTKWWCCGKQKKDIEDYDSKKKSEEEEEKKKKKSDGFLPHWCLYIAWILCIMASFTSALYTLFYSMKWGRDKSNQWFFSMILTFTQDTLINQPAKVLFLSVAYAIFTRKSDEETDAEQGVEDPRKGKDEEWLHGDILDNDDREKELLRYKPPDESKLNALRETRIREKKLKNKFSKLGDYTFVVLVLVLLSYGNRDSKSFMMRNSMEKEFIHPLTASYPQGLTDVNNLQLFMTWTEKTLIPYLYEHDWYNGDKVTNRTGYTSGRQSRRLGRIRLRQIRVQNGSCSVTKLLKEVIHECNPPFDKKHEDTRIFSPGWRAGYQPAEDTLVYKRSASGQLSPWAYLDPTESNSSFMFYGRIAFYPGGGYVAEFGDSLEEATAFVNYLKSTHWIDKYTRAVFIEGAIYNPNTNLIGVIETGVEVTSGNAFIPRVDFKIFRLFARLNPSYVFNSVCELLFFLIILYTLYTIIKGIYQRRKKYFCETVSQLDIILFVDGIAIEVVYVVRESKLRSAVATLTRDQEWFMNFSECASYNEALVILYAFADFVAILKFIHFLSFTRVVQLLSTTIAKSVVELQSFAVMLFAIYMAYSSMAFTVFAPYVENYRSFSATLASLSCLVMGVFDHTDFTSQSDYKTVGYFFFTTFSASMIFIFTNIVITVINGVHQNVCSDEELKKNEDSFFNIILDRVLIFTGFKGPPIREEPEIEEPTIAEIQWNLNINYIENSQLKRLKGLFKSINDYDEIEDISLVRAYTKTWECKTIRDTGYQGDTSKSNAAEKINDDEHGRTNNAGMKSQSQGELVKKDEQQLENTSSVEAKNNPAETLTKLIVKKAEELSRLEEQGVCDEKEILRRVKVIECLQDLLKKSVGDKDSAKLFLNHEEESEV</sequence>
<keyword evidence="10" id="KW-1015">Disulfide bond</keyword>
<evidence type="ECO:0000313" key="21">
    <source>
        <dbReference type="EMBL" id="PFX28447.1"/>
    </source>
</evidence>
<dbReference type="InterPro" id="IPR013320">
    <property type="entry name" value="ConA-like_dom_sf"/>
</dbReference>
<dbReference type="InterPro" id="IPR035986">
    <property type="entry name" value="PKD_dom_sf"/>
</dbReference>
<dbReference type="InterPro" id="IPR001024">
    <property type="entry name" value="PLAT/LH2_dom"/>
</dbReference>
<dbReference type="Pfam" id="PF00801">
    <property type="entry name" value="PKD"/>
    <property type="match status" value="2"/>
</dbReference>
<feature type="domain" description="GAIN-B" evidence="19">
    <location>
        <begin position="2479"/>
        <end position="2637"/>
    </location>
</feature>
<feature type="domain" description="PKD" evidence="17">
    <location>
        <begin position="938"/>
        <end position="1012"/>
    </location>
</feature>
<feature type="compositionally biased region" description="Polar residues" evidence="15">
    <location>
        <begin position="2107"/>
        <end position="2116"/>
    </location>
</feature>
<dbReference type="Pfam" id="PF02010">
    <property type="entry name" value="REJ"/>
    <property type="match status" value="1"/>
</dbReference>
<dbReference type="InterPro" id="IPR013122">
    <property type="entry name" value="PKD1_2_channel"/>
</dbReference>
<dbReference type="InterPro" id="IPR036392">
    <property type="entry name" value="PLAT/LH2_dom_sf"/>
</dbReference>
<gene>
    <name evidence="21" type="primary">PKD1L3</name>
    <name evidence="21" type="ORF">AWC38_SpisGene6853</name>
</gene>
<dbReference type="SUPFAM" id="SSF49299">
    <property type="entry name" value="PKD domain"/>
    <property type="match status" value="8"/>
</dbReference>
<dbReference type="InterPro" id="IPR046338">
    <property type="entry name" value="GAIN_dom_sf"/>
</dbReference>
<feature type="transmembrane region" description="Helical" evidence="16">
    <location>
        <begin position="3631"/>
        <end position="3654"/>
    </location>
</feature>
<evidence type="ECO:0000256" key="5">
    <source>
        <dbReference type="ARBA" id="ARBA00022692"/>
    </source>
</evidence>
<dbReference type="PROSITE" id="PS50095">
    <property type="entry name" value="PLAT"/>
    <property type="match status" value="1"/>
</dbReference>
<proteinExistence type="inferred from homology"/>
<feature type="compositionally biased region" description="Polar residues" evidence="15">
    <location>
        <begin position="3840"/>
        <end position="3851"/>
    </location>
</feature>
<keyword evidence="22" id="KW-1185">Reference proteome</keyword>
<evidence type="ECO:0000256" key="9">
    <source>
        <dbReference type="ARBA" id="ARBA00023136"/>
    </source>
</evidence>
<evidence type="ECO:0000256" key="16">
    <source>
        <dbReference type="SAM" id="Phobius"/>
    </source>
</evidence>
<dbReference type="GO" id="GO:0005509">
    <property type="term" value="F:calcium ion binding"/>
    <property type="evidence" value="ECO:0007669"/>
    <property type="project" value="InterPro"/>
</dbReference>
<protein>
    <submittedName>
        <fullName evidence="21">Polycystic kidney disease protein 1-like 3</fullName>
    </submittedName>
</protein>
<dbReference type="InterPro" id="IPR002859">
    <property type="entry name" value="PKD/REJ-like"/>
</dbReference>
<accession>A0A2B4SIU7</accession>
<feature type="transmembrane region" description="Helical" evidence="16">
    <location>
        <begin position="3500"/>
        <end position="3519"/>
    </location>
</feature>
<feature type="transmembrane region" description="Helical" evidence="16">
    <location>
        <begin position="3588"/>
        <end position="3610"/>
    </location>
</feature>
<keyword evidence="8" id="KW-0969">Cilium</keyword>
<dbReference type="EMBL" id="LSMT01000083">
    <property type="protein sequence ID" value="PFX28447.1"/>
    <property type="molecule type" value="Genomic_DNA"/>
</dbReference>
<keyword evidence="9 16" id="KW-0472">Membrane</keyword>
<dbReference type="Gene3D" id="2.60.120.200">
    <property type="match status" value="1"/>
</dbReference>
<dbReference type="Pfam" id="PF01477">
    <property type="entry name" value="PLAT"/>
    <property type="match status" value="1"/>
</dbReference>
<evidence type="ECO:0000256" key="10">
    <source>
        <dbReference type="ARBA" id="ARBA00023157"/>
    </source>
</evidence>
<comment type="caution">
    <text evidence="14">Lacks conserved residue(s) required for the propagation of feature annotation.</text>
</comment>
<dbReference type="PROSITE" id="PS51111">
    <property type="entry name" value="REJ"/>
    <property type="match status" value="1"/>
</dbReference>
<evidence type="ECO:0000256" key="1">
    <source>
        <dbReference type="ARBA" id="ARBA00004138"/>
    </source>
</evidence>
<dbReference type="PRINTS" id="PR01433">
    <property type="entry name" value="POLYCYSTIN2"/>
</dbReference>
<evidence type="ECO:0000256" key="8">
    <source>
        <dbReference type="ARBA" id="ARBA00023069"/>
    </source>
</evidence>
<dbReference type="InterPro" id="IPR057244">
    <property type="entry name" value="GAIN_B"/>
</dbReference>
<evidence type="ECO:0000256" key="4">
    <source>
        <dbReference type="ARBA" id="ARBA00022475"/>
    </source>
</evidence>
<dbReference type="STRING" id="50429.A0A2B4SIU7"/>
<feature type="transmembrane region" description="Helical" evidence="16">
    <location>
        <begin position="3689"/>
        <end position="3713"/>
    </location>
</feature>
<feature type="transmembrane region" description="Helical" evidence="16">
    <location>
        <begin position="3230"/>
        <end position="3249"/>
    </location>
</feature>
<dbReference type="Proteomes" id="UP000225706">
    <property type="component" value="Unassembled WGS sequence"/>
</dbReference>
<evidence type="ECO:0000256" key="14">
    <source>
        <dbReference type="PROSITE-ProRule" id="PRU00152"/>
    </source>
</evidence>
<dbReference type="Pfam" id="PF08016">
    <property type="entry name" value="PKD_channel"/>
    <property type="match status" value="1"/>
</dbReference>
<dbReference type="OrthoDB" id="10264154at2759"/>
<feature type="transmembrane region" description="Helical" evidence="16">
    <location>
        <begin position="3132"/>
        <end position="3162"/>
    </location>
</feature>
<evidence type="ECO:0000259" key="19">
    <source>
        <dbReference type="PROSITE" id="PS50221"/>
    </source>
</evidence>
<keyword evidence="6" id="KW-0677">Repeat</keyword>
<dbReference type="InterPro" id="IPR014010">
    <property type="entry name" value="REJ_dom"/>
</dbReference>
<dbReference type="InterPro" id="IPR000203">
    <property type="entry name" value="GPS"/>
</dbReference>
<dbReference type="PANTHER" id="PTHR46730:SF1">
    <property type="entry name" value="PLAT DOMAIN-CONTAINING PROTEIN"/>
    <property type="match status" value="1"/>
</dbReference>
<feature type="domain" description="PKD" evidence="17">
    <location>
        <begin position="380"/>
        <end position="439"/>
    </location>
</feature>
<feature type="domain" description="PKD" evidence="17">
    <location>
        <begin position="1412"/>
        <end position="1476"/>
    </location>
</feature>
<dbReference type="GO" id="GO:0006816">
    <property type="term" value="P:calcium ion transport"/>
    <property type="evidence" value="ECO:0007669"/>
    <property type="project" value="TreeGrafter"/>
</dbReference>
<feature type="domain" description="PKD" evidence="17">
    <location>
        <begin position="1482"/>
        <end position="1580"/>
    </location>
</feature>
<evidence type="ECO:0000256" key="15">
    <source>
        <dbReference type="SAM" id="MobiDB-lite"/>
    </source>
</evidence>
<dbReference type="InterPro" id="IPR022409">
    <property type="entry name" value="PKD/Chitinase_dom"/>
</dbReference>
<reference evidence="22" key="1">
    <citation type="journal article" date="2017" name="bioRxiv">
        <title>Comparative analysis of the genomes of Stylophora pistillata and Acropora digitifera provides evidence for extensive differences between species of corals.</title>
        <authorList>
            <person name="Voolstra C.R."/>
            <person name="Li Y."/>
            <person name="Liew Y.J."/>
            <person name="Baumgarten S."/>
            <person name="Zoccola D."/>
            <person name="Flot J.-F."/>
            <person name="Tambutte S."/>
            <person name="Allemand D."/>
            <person name="Aranda M."/>
        </authorList>
    </citation>
    <scope>NUCLEOTIDE SEQUENCE [LARGE SCALE GENOMIC DNA]</scope>
</reference>
<dbReference type="Gene3D" id="2.60.60.20">
    <property type="entry name" value="PLAT/LH2 domain"/>
    <property type="match status" value="1"/>
</dbReference>
<organism evidence="21 22">
    <name type="scientific">Stylophora pistillata</name>
    <name type="common">Smooth cauliflower coral</name>
    <dbReference type="NCBI Taxonomy" id="50429"/>
    <lineage>
        <taxon>Eukaryota</taxon>
        <taxon>Metazoa</taxon>
        <taxon>Cnidaria</taxon>
        <taxon>Anthozoa</taxon>
        <taxon>Hexacorallia</taxon>
        <taxon>Scleractinia</taxon>
        <taxon>Astrocoeniina</taxon>
        <taxon>Pocilloporidae</taxon>
        <taxon>Stylophora</taxon>
    </lineage>
</organism>
<evidence type="ECO:0000313" key="22">
    <source>
        <dbReference type="Proteomes" id="UP000225706"/>
    </source>
</evidence>
<evidence type="ECO:0000256" key="7">
    <source>
        <dbReference type="ARBA" id="ARBA00022989"/>
    </source>
</evidence>
<feature type="disulfide bond" evidence="13">
    <location>
        <begin position="3340"/>
        <end position="3353"/>
    </location>
</feature>
<name>A0A2B4SIU7_STYPI</name>
<feature type="compositionally biased region" description="Basic and acidic residues" evidence="15">
    <location>
        <begin position="2117"/>
        <end position="2130"/>
    </location>
</feature>
<dbReference type="Pfam" id="PF20519">
    <property type="entry name" value="Polycystin_dom"/>
    <property type="match status" value="1"/>
</dbReference>
<evidence type="ECO:0000256" key="2">
    <source>
        <dbReference type="ARBA" id="ARBA00004651"/>
    </source>
</evidence>
<dbReference type="PANTHER" id="PTHR46730">
    <property type="entry name" value="POLYCYSTIN-1"/>
    <property type="match status" value="1"/>
</dbReference>
<keyword evidence="12" id="KW-0966">Cell projection</keyword>
<feature type="domain" description="PKD" evidence="17">
    <location>
        <begin position="565"/>
        <end position="614"/>
    </location>
</feature>
<dbReference type="InterPro" id="IPR046791">
    <property type="entry name" value="Polycystin_dom"/>
</dbReference>
<comment type="caution">
    <text evidence="21">The sequence shown here is derived from an EMBL/GenBank/DDBJ whole genome shotgun (WGS) entry which is preliminary data.</text>
</comment>
<comment type="subcellular location">
    <subcellularLocation>
        <location evidence="2">Cell membrane</location>
        <topology evidence="2">Multi-pass membrane protein</topology>
    </subcellularLocation>
    <subcellularLocation>
        <location evidence="1">Cell projection</location>
        <location evidence="1">Cilium</location>
    </subcellularLocation>
</comment>
<feature type="compositionally biased region" description="Polar residues" evidence="15">
    <location>
        <begin position="3861"/>
        <end position="3872"/>
    </location>
</feature>
<feature type="transmembrane region" description="Helical" evidence="16">
    <location>
        <begin position="3097"/>
        <end position="3120"/>
    </location>
</feature>
<dbReference type="PROSITE" id="PS50221">
    <property type="entry name" value="GAIN_B"/>
    <property type="match status" value="1"/>
</dbReference>
<dbReference type="Gene3D" id="2.60.220.50">
    <property type="match status" value="1"/>
</dbReference>
<dbReference type="SUPFAM" id="SSF49899">
    <property type="entry name" value="Concanavalin A-like lectins/glucanases"/>
    <property type="match status" value="1"/>
</dbReference>
<dbReference type="SMART" id="SM00089">
    <property type="entry name" value="PKD"/>
    <property type="match status" value="7"/>
</dbReference>
<feature type="transmembrane region" description="Helical" evidence="16">
    <location>
        <begin position="2656"/>
        <end position="2676"/>
    </location>
</feature>
<evidence type="ECO:0000256" key="13">
    <source>
        <dbReference type="PIRSR" id="PIRSR603915-2"/>
    </source>
</evidence>
<feature type="transmembrane region" description="Helical" evidence="16">
    <location>
        <begin position="3660"/>
        <end position="3677"/>
    </location>
</feature>
<keyword evidence="4" id="KW-1003">Cell membrane</keyword>
<feature type="transmembrane region" description="Helical" evidence="16">
    <location>
        <begin position="2865"/>
        <end position="2883"/>
    </location>
</feature>
<evidence type="ECO:0000259" key="18">
    <source>
        <dbReference type="PROSITE" id="PS50095"/>
    </source>
</evidence>
<dbReference type="GO" id="GO:0005886">
    <property type="term" value="C:plasma membrane"/>
    <property type="evidence" value="ECO:0007669"/>
    <property type="project" value="UniProtKB-SubCell"/>
</dbReference>
<evidence type="ECO:0000256" key="11">
    <source>
        <dbReference type="ARBA" id="ARBA00023180"/>
    </source>
</evidence>